<proteinExistence type="inferred from homology"/>
<dbReference type="RefSeq" id="WP_130597433.1">
    <property type="nucleotide sequence ID" value="NZ_CP036200.1"/>
</dbReference>
<dbReference type="CDD" id="cd18720">
    <property type="entry name" value="PIN_YqxD-like"/>
    <property type="match status" value="1"/>
</dbReference>
<dbReference type="InterPro" id="IPR003791">
    <property type="entry name" value="UPF0178"/>
</dbReference>
<dbReference type="NCBIfam" id="NF001095">
    <property type="entry name" value="PRK00124.1"/>
    <property type="match status" value="1"/>
</dbReference>
<dbReference type="AlphaFoldDB" id="A0A411PD27"/>
<name>A0A411PD27_9GAMM</name>
<accession>A0A411PD27</accession>
<protein>
    <recommendedName>
        <fullName evidence="2">UPF0178 protein EXU30_01165</fullName>
    </recommendedName>
</protein>
<comment type="similarity">
    <text evidence="1 2">Belongs to the UPF0178 family.</text>
</comment>
<keyword evidence="4" id="KW-1185">Reference proteome</keyword>
<dbReference type="KEGG" id="smai:EXU30_01165"/>
<dbReference type="OrthoDB" id="9798918at2"/>
<dbReference type="Pfam" id="PF02639">
    <property type="entry name" value="DUF188"/>
    <property type="match status" value="1"/>
</dbReference>
<dbReference type="Proteomes" id="UP000291106">
    <property type="component" value="Chromosome"/>
</dbReference>
<evidence type="ECO:0000256" key="2">
    <source>
        <dbReference type="HAMAP-Rule" id="MF_00489"/>
    </source>
</evidence>
<sequence length="151" mass="16493">MSKPFIWVDADACPNPVKDMLFRAAERKQLQLRLVANQLIGHPPSQFIKAIRVSSGFDEADNFIVEQASQGDLIVTADIPLAADGVAKGALVVNPRGTLYTKDNVKQALNSRNFMEEMRSAGVVTQGPAKFSAADKHAFAKVLDKWLAKIN</sequence>
<evidence type="ECO:0000313" key="4">
    <source>
        <dbReference type="Proteomes" id="UP000291106"/>
    </source>
</evidence>
<dbReference type="EMBL" id="CP036200">
    <property type="protein sequence ID" value="QBF81456.1"/>
    <property type="molecule type" value="Genomic_DNA"/>
</dbReference>
<organism evidence="3 4">
    <name type="scientific">Shewanella maritima</name>
    <dbReference type="NCBI Taxonomy" id="2520507"/>
    <lineage>
        <taxon>Bacteria</taxon>
        <taxon>Pseudomonadati</taxon>
        <taxon>Pseudomonadota</taxon>
        <taxon>Gammaproteobacteria</taxon>
        <taxon>Alteromonadales</taxon>
        <taxon>Shewanellaceae</taxon>
        <taxon>Shewanella</taxon>
    </lineage>
</organism>
<reference evidence="3 4" key="1">
    <citation type="submission" date="2019-02" db="EMBL/GenBank/DDBJ databases">
        <title>Shewanella sp. D4-2 isolated from Dokdo Island.</title>
        <authorList>
            <person name="Baek K."/>
        </authorList>
    </citation>
    <scope>NUCLEOTIDE SEQUENCE [LARGE SCALE GENOMIC DNA]</scope>
    <source>
        <strain evidence="3 4">D4-2</strain>
    </source>
</reference>
<dbReference type="PANTHER" id="PTHR35146">
    <property type="entry name" value="UPF0178 PROTEIN YAII"/>
    <property type="match status" value="1"/>
</dbReference>
<dbReference type="HAMAP" id="MF_00489">
    <property type="entry name" value="UPF0178"/>
    <property type="match status" value="1"/>
</dbReference>
<evidence type="ECO:0000256" key="1">
    <source>
        <dbReference type="ARBA" id="ARBA00008522"/>
    </source>
</evidence>
<dbReference type="PANTHER" id="PTHR35146:SF1">
    <property type="entry name" value="UPF0178 PROTEIN YAII"/>
    <property type="match status" value="1"/>
</dbReference>
<evidence type="ECO:0000313" key="3">
    <source>
        <dbReference type="EMBL" id="QBF81456.1"/>
    </source>
</evidence>
<gene>
    <name evidence="3" type="ORF">EXU30_01165</name>
</gene>